<feature type="active site" evidence="6">
    <location>
        <position position="137"/>
    </location>
</feature>
<evidence type="ECO:0000313" key="8">
    <source>
        <dbReference type="EMBL" id="BDY13369.1"/>
    </source>
</evidence>
<dbReference type="Gene3D" id="3.30.70.890">
    <property type="entry name" value="GHMP kinase, C-terminal domain"/>
    <property type="match status" value="1"/>
</dbReference>
<keyword evidence="3 6" id="KW-0547">Nucleotide-binding</keyword>
<dbReference type="RefSeq" id="WP_286336324.1">
    <property type="nucleotide sequence ID" value="NZ_AP027370.1"/>
</dbReference>
<keyword evidence="4 6" id="KW-0418">Kinase</keyword>
<sequence>MTIQAPAKVNIFLKITGLRGNYHELRSRFVRVDSLYDTLSFTEKERPDKNFELESSVPLPKENTVAKAYRLLKETAPSIEKFFERHRVTLEKRIPQGAGLGGGSSDAAAFLNLCNELCGLKLSKTQLAAIGEKIGADVPFFVYGYPSANVEGIGEIIVPFEEELPKLKLFTPPIHCDTGLVYRTFRENFAKDIDKDAAKEWMSIESGELLKSLDPVEANDLYKAALLLYPSLKSYQAPHRFFSGSGSTFFSS</sequence>
<evidence type="ECO:0000256" key="1">
    <source>
        <dbReference type="ARBA" id="ARBA00017473"/>
    </source>
</evidence>
<dbReference type="GO" id="GO:0016301">
    <property type="term" value="F:kinase activity"/>
    <property type="evidence" value="ECO:0007669"/>
    <property type="project" value="UniProtKB-KW"/>
</dbReference>
<keyword evidence="9" id="KW-1185">Reference proteome</keyword>
<dbReference type="InterPro" id="IPR036554">
    <property type="entry name" value="GHMP_kinase_C_sf"/>
</dbReference>
<dbReference type="InterPro" id="IPR020568">
    <property type="entry name" value="Ribosomal_Su5_D2-typ_SF"/>
</dbReference>
<dbReference type="PANTHER" id="PTHR43527:SF2">
    <property type="entry name" value="4-DIPHOSPHOCYTIDYL-2-C-METHYL-D-ERYTHRITOL KINASE, CHLOROPLASTIC"/>
    <property type="match status" value="1"/>
</dbReference>
<dbReference type="NCBIfam" id="NF003216">
    <property type="entry name" value="PRK04181.1"/>
    <property type="match status" value="1"/>
</dbReference>
<dbReference type="EMBL" id="AP027370">
    <property type="protein sequence ID" value="BDY13369.1"/>
    <property type="molecule type" value="Genomic_DNA"/>
</dbReference>
<evidence type="ECO:0000256" key="3">
    <source>
        <dbReference type="ARBA" id="ARBA00022741"/>
    </source>
</evidence>
<gene>
    <name evidence="6 8" type="primary">ispE</name>
    <name evidence="8" type="ORF">HCR_16810</name>
</gene>
<dbReference type="HAMAP" id="MF_00061">
    <property type="entry name" value="IspE"/>
    <property type="match status" value="1"/>
</dbReference>
<dbReference type="NCBIfam" id="TIGR00154">
    <property type="entry name" value="ispE"/>
    <property type="match status" value="1"/>
</dbReference>
<evidence type="ECO:0000256" key="5">
    <source>
        <dbReference type="ARBA" id="ARBA00022840"/>
    </source>
</evidence>
<feature type="binding site" evidence="6">
    <location>
        <begin position="95"/>
        <end position="105"/>
    </location>
    <ligand>
        <name>ATP</name>
        <dbReference type="ChEBI" id="CHEBI:30616"/>
    </ligand>
</feature>
<comment type="pathway">
    <text evidence="6">Isoprenoid biosynthesis; isopentenyl diphosphate biosynthesis via DXP pathway; isopentenyl diphosphate from 1-deoxy-D-xylulose 5-phosphate: step 3/6.</text>
</comment>
<dbReference type="InterPro" id="IPR004424">
    <property type="entry name" value="IspE"/>
</dbReference>
<dbReference type="SUPFAM" id="SSF54211">
    <property type="entry name" value="Ribosomal protein S5 domain 2-like"/>
    <property type="match status" value="1"/>
</dbReference>
<comment type="similarity">
    <text evidence="6">Belongs to the GHMP kinase family. IspE subfamily.</text>
</comment>
<evidence type="ECO:0000256" key="2">
    <source>
        <dbReference type="ARBA" id="ARBA00022679"/>
    </source>
</evidence>
<evidence type="ECO:0000256" key="4">
    <source>
        <dbReference type="ARBA" id="ARBA00022777"/>
    </source>
</evidence>
<organism evidence="8 9">
    <name type="scientific">Hydrogenimonas cancrithermarum</name>
    <dbReference type="NCBI Taxonomy" id="2993563"/>
    <lineage>
        <taxon>Bacteria</taxon>
        <taxon>Pseudomonadati</taxon>
        <taxon>Campylobacterota</taxon>
        <taxon>Epsilonproteobacteria</taxon>
        <taxon>Campylobacterales</taxon>
        <taxon>Hydrogenimonadaceae</taxon>
        <taxon>Hydrogenimonas</taxon>
    </lineage>
</organism>
<dbReference type="EC" id="2.7.1.148" evidence="6"/>
<evidence type="ECO:0000259" key="7">
    <source>
        <dbReference type="Pfam" id="PF00288"/>
    </source>
</evidence>
<dbReference type="Gene3D" id="3.30.230.10">
    <property type="match status" value="1"/>
</dbReference>
<keyword evidence="2 6" id="KW-0808">Transferase</keyword>
<dbReference type="Proteomes" id="UP001321445">
    <property type="component" value="Chromosome"/>
</dbReference>
<evidence type="ECO:0000313" key="9">
    <source>
        <dbReference type="Proteomes" id="UP001321445"/>
    </source>
</evidence>
<comment type="catalytic activity">
    <reaction evidence="6">
        <text>4-CDP-2-C-methyl-D-erythritol + ATP = 4-CDP-2-C-methyl-D-erythritol 2-phosphate + ADP + H(+)</text>
        <dbReference type="Rhea" id="RHEA:18437"/>
        <dbReference type="ChEBI" id="CHEBI:15378"/>
        <dbReference type="ChEBI" id="CHEBI:30616"/>
        <dbReference type="ChEBI" id="CHEBI:57823"/>
        <dbReference type="ChEBI" id="CHEBI:57919"/>
        <dbReference type="ChEBI" id="CHEBI:456216"/>
        <dbReference type="EC" id="2.7.1.148"/>
    </reaction>
</comment>
<dbReference type="InterPro" id="IPR006204">
    <property type="entry name" value="GHMP_kinase_N_dom"/>
</dbReference>
<feature type="active site" evidence="6">
    <location>
        <position position="8"/>
    </location>
</feature>
<dbReference type="SUPFAM" id="SSF55060">
    <property type="entry name" value="GHMP Kinase, C-terminal domain"/>
    <property type="match status" value="1"/>
</dbReference>
<keyword evidence="5 6" id="KW-0067">ATP-binding</keyword>
<dbReference type="PIRSF" id="PIRSF010376">
    <property type="entry name" value="IspE"/>
    <property type="match status" value="1"/>
</dbReference>
<accession>A0ABM8FLY4</accession>
<evidence type="ECO:0000256" key="6">
    <source>
        <dbReference type="HAMAP-Rule" id="MF_00061"/>
    </source>
</evidence>
<comment type="function">
    <text evidence="6">Catalyzes the phosphorylation of the position 2 hydroxy group of 4-diphosphocytidyl-2C-methyl-D-erythritol.</text>
</comment>
<feature type="domain" description="GHMP kinase N-terminal" evidence="7">
    <location>
        <begin position="63"/>
        <end position="144"/>
    </location>
</feature>
<reference evidence="8 9" key="1">
    <citation type="submission" date="2023-03" db="EMBL/GenBank/DDBJ databases">
        <title>Description of Hydrogenimonas sp. ISO32.</title>
        <authorList>
            <person name="Mino S."/>
            <person name="Fukazawa S."/>
            <person name="Sawabe T."/>
        </authorList>
    </citation>
    <scope>NUCLEOTIDE SEQUENCE [LARGE SCALE GENOMIC DNA]</scope>
    <source>
        <strain evidence="8 9">ISO32</strain>
    </source>
</reference>
<dbReference type="InterPro" id="IPR014721">
    <property type="entry name" value="Ribsml_uS5_D2-typ_fold_subgr"/>
</dbReference>
<protein>
    <recommendedName>
        <fullName evidence="1 6">4-diphosphocytidyl-2-C-methyl-D-erythritol kinase</fullName>
        <shortName evidence="6">CMK</shortName>
        <ecNumber evidence="6">2.7.1.148</ecNumber>
    </recommendedName>
    <alternativeName>
        <fullName evidence="6">4-(cytidine-5'-diphospho)-2-C-methyl-D-erythritol kinase</fullName>
    </alternativeName>
</protein>
<dbReference type="PANTHER" id="PTHR43527">
    <property type="entry name" value="4-DIPHOSPHOCYTIDYL-2-C-METHYL-D-ERYTHRITOL KINASE, CHLOROPLASTIC"/>
    <property type="match status" value="1"/>
</dbReference>
<dbReference type="Pfam" id="PF00288">
    <property type="entry name" value="GHMP_kinases_N"/>
    <property type="match status" value="1"/>
</dbReference>
<proteinExistence type="inferred from homology"/>
<name>A0ABM8FLY4_9BACT</name>
<keyword evidence="6" id="KW-0414">Isoprene biosynthesis</keyword>